<feature type="transmembrane region" description="Helical" evidence="1">
    <location>
        <begin position="117"/>
        <end position="141"/>
    </location>
</feature>
<feature type="transmembrane region" description="Helical" evidence="1">
    <location>
        <begin position="82"/>
        <end position="105"/>
    </location>
</feature>
<evidence type="ECO:0008006" key="4">
    <source>
        <dbReference type="Google" id="ProtNLM"/>
    </source>
</evidence>
<dbReference type="Proteomes" id="UP001500879">
    <property type="component" value="Unassembled WGS sequence"/>
</dbReference>
<evidence type="ECO:0000313" key="3">
    <source>
        <dbReference type="Proteomes" id="UP001500879"/>
    </source>
</evidence>
<comment type="caution">
    <text evidence="2">The sequence shown here is derived from an EMBL/GenBank/DDBJ whole genome shotgun (WGS) entry which is preliminary data.</text>
</comment>
<keyword evidence="1" id="KW-1133">Transmembrane helix</keyword>
<dbReference type="EMBL" id="BAAABX010000007">
    <property type="protein sequence ID" value="GAA0388625.1"/>
    <property type="molecule type" value="Genomic_DNA"/>
</dbReference>
<feature type="transmembrane region" description="Helical" evidence="1">
    <location>
        <begin position="42"/>
        <end position="62"/>
    </location>
</feature>
<keyword evidence="3" id="KW-1185">Reference proteome</keyword>
<reference evidence="2 3" key="1">
    <citation type="journal article" date="2019" name="Int. J. Syst. Evol. Microbiol.">
        <title>The Global Catalogue of Microorganisms (GCM) 10K type strain sequencing project: providing services to taxonomists for standard genome sequencing and annotation.</title>
        <authorList>
            <consortium name="The Broad Institute Genomics Platform"/>
            <consortium name="The Broad Institute Genome Sequencing Center for Infectious Disease"/>
            <person name="Wu L."/>
            <person name="Ma J."/>
        </authorList>
    </citation>
    <scope>NUCLEOTIDE SEQUENCE [LARGE SCALE GENOMIC DNA]</scope>
    <source>
        <strain evidence="2 3">JCM 4788</strain>
    </source>
</reference>
<dbReference type="RefSeq" id="WP_344019593.1">
    <property type="nucleotide sequence ID" value="NZ_BAAABX010000007.1"/>
</dbReference>
<evidence type="ECO:0000256" key="1">
    <source>
        <dbReference type="SAM" id="Phobius"/>
    </source>
</evidence>
<name>A0ABN0YA46_9ACTN</name>
<feature type="transmembrane region" description="Helical" evidence="1">
    <location>
        <begin position="187"/>
        <end position="211"/>
    </location>
</feature>
<accession>A0ABN0YA46</accession>
<keyword evidence="1" id="KW-0812">Transmembrane</keyword>
<organism evidence="2 3">
    <name type="scientific">Streptomyces luteireticuli</name>
    <dbReference type="NCBI Taxonomy" id="173858"/>
    <lineage>
        <taxon>Bacteria</taxon>
        <taxon>Bacillati</taxon>
        <taxon>Actinomycetota</taxon>
        <taxon>Actinomycetes</taxon>
        <taxon>Kitasatosporales</taxon>
        <taxon>Streptomycetaceae</taxon>
        <taxon>Streptomyces</taxon>
    </lineage>
</organism>
<evidence type="ECO:0000313" key="2">
    <source>
        <dbReference type="EMBL" id="GAA0388625.1"/>
    </source>
</evidence>
<sequence>MTSLLRYQAVLLLRSHRWLPPLLLYAFLLAIGVRTGEPVLDGLGLAAGVLLPVSAWLARVCVTHEPPAARDCAAAAAGPWRVHLASVLTALLASTALGAAGTAVVTLTGDPRGADRFAAAGAGFLTALTCALAGTAVGALCNRPLLRSAAWAVPGTVLAVLLVLIPGGSPAHAAMSELVTGSRSGTVGWPLLPLAVAAVFAAGATAVACALSSRR</sequence>
<proteinExistence type="predicted"/>
<gene>
    <name evidence="2" type="ORF">GCM10010357_06630</name>
</gene>
<keyword evidence="1" id="KW-0472">Membrane</keyword>
<feature type="transmembrane region" description="Helical" evidence="1">
    <location>
        <begin position="18"/>
        <end position="36"/>
    </location>
</feature>
<protein>
    <recommendedName>
        <fullName evidence="4">ABC transporter</fullName>
    </recommendedName>
</protein>
<feature type="transmembrane region" description="Helical" evidence="1">
    <location>
        <begin position="148"/>
        <end position="167"/>
    </location>
</feature>